<feature type="non-terminal residue" evidence="1">
    <location>
        <position position="1"/>
    </location>
</feature>
<dbReference type="Proteomes" id="UP000218334">
    <property type="component" value="Unassembled WGS sequence"/>
</dbReference>
<sequence>FAIQDKTGRLTPAQLKLLYSARVDCHLTHACEVVPDAIDAHIKDLEKVQAWFIRRSLRVGKKASAVALYTETGLMPLRVRRFLLLLRYLEYLLNLDAHHYAHLALESSKSLYFAGKASWYGDVITASDRLPFDARSLPVLADAKEIAVYATEVEKMAEKWLLECLNGTKKLYLTHGRLDTVRKGKPPKEVALKLRVYLTCPVSSYRDALASVVFSTHKLAVERLRWVDHGRPTVARHCRLCRLCEGAVETPEHALL</sequence>
<proteinExistence type="predicted"/>
<name>A0A2H3AVX9_9AGAR</name>
<dbReference type="STRING" id="1076256.A0A2H3AVX9"/>
<organism evidence="1 2">
    <name type="scientific">Armillaria solidipes</name>
    <dbReference type="NCBI Taxonomy" id="1076256"/>
    <lineage>
        <taxon>Eukaryota</taxon>
        <taxon>Fungi</taxon>
        <taxon>Dikarya</taxon>
        <taxon>Basidiomycota</taxon>
        <taxon>Agaricomycotina</taxon>
        <taxon>Agaricomycetes</taxon>
        <taxon>Agaricomycetidae</taxon>
        <taxon>Agaricales</taxon>
        <taxon>Marasmiineae</taxon>
        <taxon>Physalacriaceae</taxon>
        <taxon>Armillaria</taxon>
    </lineage>
</organism>
<keyword evidence="2" id="KW-1185">Reference proteome</keyword>
<feature type="non-terminal residue" evidence="1">
    <location>
        <position position="256"/>
    </location>
</feature>
<protein>
    <submittedName>
        <fullName evidence="1">Uncharacterized protein</fullName>
    </submittedName>
</protein>
<gene>
    <name evidence="1" type="ORF">ARMSODRAFT_852415</name>
</gene>
<accession>A0A2H3AVX9</accession>
<dbReference type="AlphaFoldDB" id="A0A2H3AVX9"/>
<reference evidence="2" key="1">
    <citation type="journal article" date="2017" name="Nat. Ecol. Evol.">
        <title>Genome expansion and lineage-specific genetic innovations in the forest pathogenic fungi Armillaria.</title>
        <authorList>
            <person name="Sipos G."/>
            <person name="Prasanna A.N."/>
            <person name="Walter M.C."/>
            <person name="O'Connor E."/>
            <person name="Balint B."/>
            <person name="Krizsan K."/>
            <person name="Kiss B."/>
            <person name="Hess J."/>
            <person name="Varga T."/>
            <person name="Slot J."/>
            <person name="Riley R."/>
            <person name="Boka B."/>
            <person name="Rigling D."/>
            <person name="Barry K."/>
            <person name="Lee J."/>
            <person name="Mihaltcheva S."/>
            <person name="LaButti K."/>
            <person name="Lipzen A."/>
            <person name="Waldron R."/>
            <person name="Moloney N.M."/>
            <person name="Sperisen C."/>
            <person name="Kredics L."/>
            <person name="Vagvoelgyi C."/>
            <person name="Patrignani A."/>
            <person name="Fitzpatrick D."/>
            <person name="Nagy I."/>
            <person name="Doyle S."/>
            <person name="Anderson J.B."/>
            <person name="Grigoriev I.V."/>
            <person name="Gueldener U."/>
            <person name="Muensterkoetter M."/>
            <person name="Nagy L.G."/>
        </authorList>
    </citation>
    <scope>NUCLEOTIDE SEQUENCE [LARGE SCALE GENOMIC DNA]</scope>
    <source>
        <strain evidence="2">28-4</strain>
    </source>
</reference>
<evidence type="ECO:0000313" key="1">
    <source>
        <dbReference type="EMBL" id="PBK59022.1"/>
    </source>
</evidence>
<evidence type="ECO:0000313" key="2">
    <source>
        <dbReference type="Proteomes" id="UP000218334"/>
    </source>
</evidence>
<dbReference type="EMBL" id="KZ293515">
    <property type="protein sequence ID" value="PBK59022.1"/>
    <property type="molecule type" value="Genomic_DNA"/>
</dbReference>